<gene>
    <name evidence="1" type="ORF">GCM10007170_15270</name>
</gene>
<evidence type="ECO:0000313" key="1">
    <source>
        <dbReference type="EMBL" id="GGH93727.1"/>
    </source>
</evidence>
<evidence type="ECO:0000313" key="2">
    <source>
        <dbReference type="Proteomes" id="UP000643279"/>
    </source>
</evidence>
<name>A0ABQ2AQ22_9MICC</name>
<dbReference type="EMBL" id="BMFW01000005">
    <property type="protein sequence ID" value="GGH93727.1"/>
    <property type="molecule type" value="Genomic_DNA"/>
</dbReference>
<keyword evidence="2" id="KW-1185">Reference proteome</keyword>
<protein>
    <submittedName>
        <fullName evidence="1">Uncharacterized protein</fullName>
    </submittedName>
</protein>
<organism evidence="1 2">
    <name type="scientific">Arthrobacter liuii</name>
    <dbReference type="NCBI Taxonomy" id="1476996"/>
    <lineage>
        <taxon>Bacteria</taxon>
        <taxon>Bacillati</taxon>
        <taxon>Actinomycetota</taxon>
        <taxon>Actinomycetes</taxon>
        <taxon>Micrococcales</taxon>
        <taxon>Micrococcaceae</taxon>
        <taxon>Arthrobacter</taxon>
    </lineage>
</organism>
<sequence>MTFTFAAAVAWDPQGNKPVKNVSFQAYATSDTGFTTPLAITDTFGNPIVGNILNSGSQGVFPQFNQATNASVVVTDPTHTYAWTWNCVPTDAATANFINTPTTATSAAVYAHAAAITLALGAN</sequence>
<comment type="caution">
    <text evidence="1">The sequence shown here is derived from an EMBL/GenBank/DDBJ whole genome shotgun (WGS) entry which is preliminary data.</text>
</comment>
<accession>A0ABQ2AQ22</accession>
<reference evidence="2" key="1">
    <citation type="journal article" date="2019" name="Int. J. Syst. Evol. Microbiol.">
        <title>The Global Catalogue of Microorganisms (GCM) 10K type strain sequencing project: providing services to taxonomists for standard genome sequencing and annotation.</title>
        <authorList>
            <consortium name="The Broad Institute Genomics Platform"/>
            <consortium name="The Broad Institute Genome Sequencing Center for Infectious Disease"/>
            <person name="Wu L."/>
            <person name="Ma J."/>
        </authorList>
    </citation>
    <scope>NUCLEOTIDE SEQUENCE [LARGE SCALE GENOMIC DNA]</scope>
    <source>
        <strain evidence="2">CGMCC 1.12778</strain>
    </source>
</reference>
<proteinExistence type="predicted"/>
<dbReference type="Proteomes" id="UP000643279">
    <property type="component" value="Unassembled WGS sequence"/>
</dbReference>
<dbReference type="RefSeq" id="WP_188571030.1">
    <property type="nucleotide sequence ID" value="NZ_BMFW01000005.1"/>
</dbReference>